<dbReference type="Proteomes" id="UP000283383">
    <property type="component" value="Unassembled WGS sequence"/>
</dbReference>
<dbReference type="EMBL" id="MCBQ01005288">
    <property type="protein sequence ID" value="RKF79733.1"/>
    <property type="molecule type" value="Genomic_DNA"/>
</dbReference>
<feature type="non-terminal residue" evidence="2">
    <location>
        <position position="268"/>
    </location>
</feature>
<evidence type="ECO:0008006" key="4">
    <source>
        <dbReference type="Google" id="ProtNLM"/>
    </source>
</evidence>
<gene>
    <name evidence="2" type="ORF">GcM3_052027</name>
</gene>
<protein>
    <recommendedName>
        <fullName evidence="4">Retrotransposon gag domain-containing protein</fullName>
    </recommendedName>
</protein>
<organism evidence="2 3">
    <name type="scientific">Golovinomyces cichoracearum</name>
    <dbReference type="NCBI Taxonomy" id="62708"/>
    <lineage>
        <taxon>Eukaryota</taxon>
        <taxon>Fungi</taxon>
        <taxon>Dikarya</taxon>
        <taxon>Ascomycota</taxon>
        <taxon>Pezizomycotina</taxon>
        <taxon>Leotiomycetes</taxon>
        <taxon>Erysiphales</taxon>
        <taxon>Erysiphaceae</taxon>
        <taxon>Golovinomyces</taxon>
    </lineage>
</organism>
<accession>A0A420IZ28</accession>
<comment type="caution">
    <text evidence="2">The sequence shown here is derived from an EMBL/GenBank/DDBJ whole genome shotgun (WGS) entry which is preliminary data.</text>
</comment>
<reference evidence="2 3" key="1">
    <citation type="journal article" date="2018" name="BMC Genomics">
        <title>Comparative genome analyses reveal sequence features reflecting distinct modes of host-adaptation between dicot and monocot powdery mildew.</title>
        <authorList>
            <person name="Wu Y."/>
            <person name="Ma X."/>
            <person name="Pan Z."/>
            <person name="Kale S.D."/>
            <person name="Song Y."/>
            <person name="King H."/>
            <person name="Zhang Q."/>
            <person name="Presley C."/>
            <person name="Deng X."/>
            <person name="Wei C.I."/>
            <person name="Xiao S."/>
        </authorList>
    </citation>
    <scope>NUCLEOTIDE SEQUENCE [LARGE SCALE GENOMIC DNA]</scope>
    <source>
        <strain evidence="2">UMSG3</strain>
    </source>
</reference>
<evidence type="ECO:0000313" key="2">
    <source>
        <dbReference type="EMBL" id="RKF79733.1"/>
    </source>
</evidence>
<dbReference type="AlphaFoldDB" id="A0A420IZ28"/>
<evidence type="ECO:0000256" key="1">
    <source>
        <dbReference type="SAM" id="Coils"/>
    </source>
</evidence>
<keyword evidence="1" id="KW-0175">Coiled coil</keyword>
<feature type="coiled-coil region" evidence="1">
    <location>
        <begin position="190"/>
        <end position="226"/>
    </location>
</feature>
<sequence length="268" mass="30577">MSSILMADYDKVGIYDGGKPASRWLARLAYERKRVGRENTPEDFFEAIEILFEGEAAIWLDSSSRFRRMVDSREKATEEDVNQFKVAFQSQFPAKVEDTKQEGNLPAEIGSLEQKRDENLASYYERAKELLRRSYGRDIPIDGNFPLSPIEIVVLNNIVAAFVGGIGDDRVRSAVLMESTSSSGSLLRTYEKAENIKARLERLAEMEKTRAEKRELEALRSQYDQRWSQPINPDVTSLYQDSVNHSRKTNIVQTRATSQTMVDPRHSA</sequence>
<proteinExistence type="predicted"/>
<keyword evidence="3" id="KW-1185">Reference proteome</keyword>
<evidence type="ECO:0000313" key="3">
    <source>
        <dbReference type="Proteomes" id="UP000283383"/>
    </source>
</evidence>
<name>A0A420IZ28_9PEZI</name>